<dbReference type="PROSITE" id="PS50003">
    <property type="entry name" value="PH_DOMAIN"/>
    <property type="match status" value="1"/>
</dbReference>
<dbReference type="InterPro" id="IPR001849">
    <property type="entry name" value="PH_domain"/>
</dbReference>
<evidence type="ECO:0000313" key="5">
    <source>
        <dbReference type="Proteomes" id="UP000242188"/>
    </source>
</evidence>
<comment type="subcellular location">
    <subcellularLocation>
        <location evidence="1">Membrane</location>
    </subcellularLocation>
</comment>
<protein>
    <submittedName>
        <fullName evidence="4">Pleckstrin homology domain-containing family B member 2</fullName>
    </submittedName>
</protein>
<comment type="caution">
    <text evidence="4">The sequence shown here is derived from an EMBL/GenBank/DDBJ whole genome shotgun (WGS) entry which is preliminary data.</text>
</comment>
<dbReference type="EMBL" id="NEDP02005424">
    <property type="protein sequence ID" value="OWF41102.1"/>
    <property type="molecule type" value="Genomic_DNA"/>
</dbReference>
<sequence>MTLSLDDNDVVILKQGWIYRQKTFFRKWKKSWLVICLGGSLKYYKGKQTPRPQKTFNIKNDCMTIRTGKKCRHLLPPNNVDTEFLIEIILTGERSLKFCAHDQDSFKMWLHALQRAQSDRALPTPRYERRNLRPEEIDEFEERGCWYACFRKNKVETL</sequence>
<dbReference type="InterPro" id="IPR011993">
    <property type="entry name" value="PH-like_dom_sf"/>
</dbReference>
<evidence type="ECO:0000256" key="1">
    <source>
        <dbReference type="ARBA" id="ARBA00004370"/>
    </source>
</evidence>
<evidence type="ECO:0000256" key="2">
    <source>
        <dbReference type="ARBA" id="ARBA00023136"/>
    </source>
</evidence>
<dbReference type="Pfam" id="PF00169">
    <property type="entry name" value="PH"/>
    <property type="match status" value="1"/>
</dbReference>
<dbReference type="PANTHER" id="PTHR14309:SF10">
    <property type="entry name" value="PH DOMAIN-CONTAINING PROTEIN"/>
    <property type="match status" value="1"/>
</dbReference>
<evidence type="ECO:0000259" key="3">
    <source>
        <dbReference type="PROSITE" id="PS50003"/>
    </source>
</evidence>
<dbReference type="FunFam" id="2.30.29.30:FF:000073">
    <property type="entry name" value="Pleckstrin homology domain-containing family B member 2"/>
    <property type="match status" value="1"/>
</dbReference>
<dbReference type="InterPro" id="IPR039680">
    <property type="entry name" value="PLEKHB1/2"/>
</dbReference>
<dbReference type="Proteomes" id="UP000242188">
    <property type="component" value="Unassembled WGS sequence"/>
</dbReference>
<keyword evidence="5" id="KW-1185">Reference proteome</keyword>
<dbReference type="SUPFAM" id="SSF50729">
    <property type="entry name" value="PH domain-like"/>
    <property type="match status" value="1"/>
</dbReference>
<dbReference type="GO" id="GO:0016020">
    <property type="term" value="C:membrane"/>
    <property type="evidence" value="ECO:0007669"/>
    <property type="project" value="UniProtKB-SubCell"/>
</dbReference>
<dbReference type="PANTHER" id="PTHR14309">
    <property type="entry name" value="EXPRESSED PROTEIN"/>
    <property type="match status" value="1"/>
</dbReference>
<proteinExistence type="predicted"/>
<dbReference type="OrthoDB" id="2157866at2759"/>
<reference evidence="4 5" key="1">
    <citation type="journal article" date="2017" name="Nat. Ecol. Evol.">
        <title>Scallop genome provides insights into evolution of bilaterian karyotype and development.</title>
        <authorList>
            <person name="Wang S."/>
            <person name="Zhang J."/>
            <person name="Jiao W."/>
            <person name="Li J."/>
            <person name="Xun X."/>
            <person name="Sun Y."/>
            <person name="Guo X."/>
            <person name="Huan P."/>
            <person name="Dong B."/>
            <person name="Zhang L."/>
            <person name="Hu X."/>
            <person name="Sun X."/>
            <person name="Wang J."/>
            <person name="Zhao C."/>
            <person name="Wang Y."/>
            <person name="Wang D."/>
            <person name="Huang X."/>
            <person name="Wang R."/>
            <person name="Lv J."/>
            <person name="Li Y."/>
            <person name="Zhang Z."/>
            <person name="Liu B."/>
            <person name="Lu W."/>
            <person name="Hui Y."/>
            <person name="Liang J."/>
            <person name="Zhou Z."/>
            <person name="Hou R."/>
            <person name="Li X."/>
            <person name="Liu Y."/>
            <person name="Li H."/>
            <person name="Ning X."/>
            <person name="Lin Y."/>
            <person name="Zhao L."/>
            <person name="Xing Q."/>
            <person name="Dou J."/>
            <person name="Li Y."/>
            <person name="Mao J."/>
            <person name="Guo H."/>
            <person name="Dou H."/>
            <person name="Li T."/>
            <person name="Mu C."/>
            <person name="Jiang W."/>
            <person name="Fu Q."/>
            <person name="Fu X."/>
            <person name="Miao Y."/>
            <person name="Liu J."/>
            <person name="Yu Q."/>
            <person name="Li R."/>
            <person name="Liao H."/>
            <person name="Li X."/>
            <person name="Kong Y."/>
            <person name="Jiang Z."/>
            <person name="Chourrout D."/>
            <person name="Li R."/>
            <person name="Bao Z."/>
        </authorList>
    </citation>
    <scope>NUCLEOTIDE SEQUENCE [LARGE SCALE GENOMIC DNA]</scope>
    <source>
        <strain evidence="4 5">PY_sf001</strain>
    </source>
</reference>
<name>A0A210PXB1_MIZYE</name>
<dbReference type="GO" id="GO:0045595">
    <property type="term" value="P:regulation of cell differentiation"/>
    <property type="evidence" value="ECO:0007669"/>
    <property type="project" value="TreeGrafter"/>
</dbReference>
<dbReference type="Gene3D" id="2.30.29.30">
    <property type="entry name" value="Pleckstrin-homology domain (PH domain)/Phosphotyrosine-binding domain (PTB)"/>
    <property type="match status" value="1"/>
</dbReference>
<dbReference type="SMART" id="SM00233">
    <property type="entry name" value="PH"/>
    <property type="match status" value="1"/>
</dbReference>
<organism evidence="4 5">
    <name type="scientific">Mizuhopecten yessoensis</name>
    <name type="common">Japanese scallop</name>
    <name type="synonym">Patinopecten yessoensis</name>
    <dbReference type="NCBI Taxonomy" id="6573"/>
    <lineage>
        <taxon>Eukaryota</taxon>
        <taxon>Metazoa</taxon>
        <taxon>Spiralia</taxon>
        <taxon>Lophotrochozoa</taxon>
        <taxon>Mollusca</taxon>
        <taxon>Bivalvia</taxon>
        <taxon>Autobranchia</taxon>
        <taxon>Pteriomorphia</taxon>
        <taxon>Pectinida</taxon>
        <taxon>Pectinoidea</taxon>
        <taxon>Pectinidae</taxon>
        <taxon>Mizuhopecten</taxon>
    </lineage>
</organism>
<accession>A0A210PXB1</accession>
<evidence type="ECO:0000313" key="4">
    <source>
        <dbReference type="EMBL" id="OWF41102.1"/>
    </source>
</evidence>
<keyword evidence="2" id="KW-0472">Membrane</keyword>
<feature type="domain" description="PH" evidence="3">
    <location>
        <begin position="11"/>
        <end position="118"/>
    </location>
</feature>
<gene>
    <name evidence="4" type="ORF">KP79_PYT21011</name>
</gene>
<dbReference type="AlphaFoldDB" id="A0A210PXB1"/>